<protein>
    <submittedName>
        <fullName evidence="2">Uncharacterized protein</fullName>
    </submittedName>
</protein>
<sequence>MRQTPRPLPPDPRLDQALRLAVAAGALLTLVLPWRSQWLGLTLLWLLAMPLSAWWALHRFRLPAPRRLAEAARRLRPRTQARRCRRPARQRLARAA</sequence>
<comment type="caution">
    <text evidence="2">The sequence shown here is derived from an EMBL/GenBank/DDBJ whole genome shotgun (WGS) entry which is preliminary data.</text>
</comment>
<evidence type="ECO:0000256" key="1">
    <source>
        <dbReference type="SAM" id="Phobius"/>
    </source>
</evidence>
<dbReference type="AlphaFoldDB" id="A0A921THH5"/>
<keyword evidence="1" id="KW-1133">Transmembrane helix</keyword>
<keyword evidence="1" id="KW-0812">Transmembrane</keyword>
<reference evidence="2" key="1">
    <citation type="submission" date="2017-10" db="EMBL/GenBank/DDBJ databases">
        <title>Whole genome sequencing of members of genus Pseudoxanthomonas.</title>
        <authorList>
            <person name="Kumar S."/>
            <person name="Bansal K."/>
            <person name="Kaur A."/>
            <person name="Patil P."/>
            <person name="Sharma S."/>
            <person name="Patil P.B."/>
        </authorList>
    </citation>
    <scope>NUCLEOTIDE SEQUENCE</scope>
    <source>
        <strain evidence="2">DSM 22914</strain>
    </source>
</reference>
<keyword evidence="1" id="KW-0472">Membrane</keyword>
<feature type="transmembrane region" description="Helical" evidence="1">
    <location>
        <begin position="38"/>
        <end position="57"/>
    </location>
</feature>
<dbReference type="Proteomes" id="UP000717981">
    <property type="component" value="Unassembled WGS sequence"/>
</dbReference>
<evidence type="ECO:0000313" key="3">
    <source>
        <dbReference type="Proteomes" id="UP000717981"/>
    </source>
</evidence>
<dbReference type="RefSeq" id="WP_162124848.1">
    <property type="nucleotide sequence ID" value="NZ_PDWK01000048.1"/>
</dbReference>
<proteinExistence type="predicted"/>
<keyword evidence="3" id="KW-1185">Reference proteome</keyword>
<accession>A0A921THH5</accession>
<dbReference type="EMBL" id="PDWK01000048">
    <property type="protein sequence ID" value="KAF1688468.1"/>
    <property type="molecule type" value="Genomic_DNA"/>
</dbReference>
<organism evidence="2 3">
    <name type="scientific">Pseudoxanthomonas taiwanensis</name>
    <dbReference type="NCBI Taxonomy" id="176598"/>
    <lineage>
        <taxon>Bacteria</taxon>
        <taxon>Pseudomonadati</taxon>
        <taxon>Pseudomonadota</taxon>
        <taxon>Gammaproteobacteria</taxon>
        <taxon>Lysobacterales</taxon>
        <taxon>Lysobacteraceae</taxon>
        <taxon>Pseudoxanthomonas</taxon>
    </lineage>
</organism>
<evidence type="ECO:0000313" key="2">
    <source>
        <dbReference type="EMBL" id="KAF1688468.1"/>
    </source>
</evidence>
<name>A0A921THH5_9GAMM</name>
<gene>
    <name evidence="2" type="ORF">CR938_09845</name>
</gene>
<feature type="transmembrane region" description="Helical" evidence="1">
    <location>
        <begin position="16"/>
        <end position="32"/>
    </location>
</feature>